<dbReference type="Proteomes" id="UP000800235">
    <property type="component" value="Unassembled WGS sequence"/>
</dbReference>
<keyword evidence="2" id="KW-1185">Reference proteome</keyword>
<organism evidence="1 2">
    <name type="scientific">Tothia fuscella</name>
    <dbReference type="NCBI Taxonomy" id="1048955"/>
    <lineage>
        <taxon>Eukaryota</taxon>
        <taxon>Fungi</taxon>
        <taxon>Dikarya</taxon>
        <taxon>Ascomycota</taxon>
        <taxon>Pezizomycotina</taxon>
        <taxon>Dothideomycetes</taxon>
        <taxon>Pleosporomycetidae</taxon>
        <taxon>Venturiales</taxon>
        <taxon>Cylindrosympodiaceae</taxon>
        <taxon>Tothia</taxon>
    </lineage>
</organism>
<dbReference type="AlphaFoldDB" id="A0A9P4NKL2"/>
<proteinExistence type="predicted"/>
<evidence type="ECO:0000313" key="2">
    <source>
        <dbReference type="Proteomes" id="UP000800235"/>
    </source>
</evidence>
<accession>A0A9P4NKL2</accession>
<name>A0A9P4NKL2_9PEZI</name>
<gene>
    <name evidence="1" type="ORF">EJ08DRAFT_411300</name>
</gene>
<evidence type="ECO:0000313" key="1">
    <source>
        <dbReference type="EMBL" id="KAF2424856.1"/>
    </source>
</evidence>
<protein>
    <submittedName>
        <fullName evidence="1">Uncharacterized protein</fullName>
    </submittedName>
</protein>
<dbReference type="EMBL" id="MU007073">
    <property type="protein sequence ID" value="KAF2424856.1"/>
    <property type="molecule type" value="Genomic_DNA"/>
</dbReference>
<reference evidence="1" key="1">
    <citation type="journal article" date="2020" name="Stud. Mycol.">
        <title>101 Dothideomycetes genomes: a test case for predicting lifestyles and emergence of pathogens.</title>
        <authorList>
            <person name="Haridas S."/>
            <person name="Albert R."/>
            <person name="Binder M."/>
            <person name="Bloem J."/>
            <person name="Labutti K."/>
            <person name="Salamov A."/>
            <person name="Andreopoulos B."/>
            <person name="Baker S."/>
            <person name="Barry K."/>
            <person name="Bills G."/>
            <person name="Bluhm B."/>
            <person name="Cannon C."/>
            <person name="Castanera R."/>
            <person name="Culley D."/>
            <person name="Daum C."/>
            <person name="Ezra D."/>
            <person name="Gonzalez J."/>
            <person name="Henrissat B."/>
            <person name="Kuo A."/>
            <person name="Liang C."/>
            <person name="Lipzen A."/>
            <person name="Lutzoni F."/>
            <person name="Magnuson J."/>
            <person name="Mondo S."/>
            <person name="Nolan M."/>
            <person name="Ohm R."/>
            <person name="Pangilinan J."/>
            <person name="Park H.-J."/>
            <person name="Ramirez L."/>
            <person name="Alfaro M."/>
            <person name="Sun H."/>
            <person name="Tritt A."/>
            <person name="Yoshinaga Y."/>
            <person name="Zwiers L.-H."/>
            <person name="Turgeon B."/>
            <person name="Goodwin S."/>
            <person name="Spatafora J."/>
            <person name="Crous P."/>
            <person name="Grigoriev I."/>
        </authorList>
    </citation>
    <scope>NUCLEOTIDE SEQUENCE</scope>
    <source>
        <strain evidence="1">CBS 130266</strain>
    </source>
</reference>
<comment type="caution">
    <text evidence="1">The sequence shown here is derived from an EMBL/GenBank/DDBJ whole genome shotgun (WGS) entry which is preliminary data.</text>
</comment>
<sequence length="246" mass="27977">MTVSQMPNEVKCLIADKCDDLHTLLNLRLVDHEFCESSWDAFGLLFHTLTVHIHPQSINRLHEIALHPRLSKAVQHFAITTRLFLLEADAFKASRRDWARGVSRYSGQDVKQQILPDSVYGRVSTYYNEQETLWTRADRHSAHGARFSFIPQRLARTLSLLQNCLSVSLNELEGTFPGNGQNTRQSITKSTLLEDGGYNAERYHSHLLDIVLRIIDHANKAVTTFKIDMPVCGTPMLRAMSSDFAQ</sequence>